<dbReference type="EMBL" id="SNZR01000014">
    <property type="protein sequence ID" value="TDR89166.1"/>
    <property type="molecule type" value="Genomic_DNA"/>
</dbReference>
<protein>
    <submittedName>
        <fullName evidence="1">Adenosylcobinamide hydrolase</fullName>
    </submittedName>
</protein>
<dbReference type="GO" id="GO:0016787">
    <property type="term" value="F:hydrolase activity"/>
    <property type="evidence" value="ECO:0007669"/>
    <property type="project" value="UniProtKB-KW"/>
</dbReference>
<name>A0A4R7BYP5_9HYPH</name>
<dbReference type="InterPro" id="IPR052209">
    <property type="entry name" value="CbiZ"/>
</dbReference>
<reference evidence="1 2" key="1">
    <citation type="submission" date="2019-03" db="EMBL/GenBank/DDBJ databases">
        <title>Genomic Encyclopedia of Type Strains, Phase IV (KMG-IV): sequencing the most valuable type-strain genomes for metagenomic binning, comparative biology and taxonomic classification.</title>
        <authorList>
            <person name="Goeker M."/>
        </authorList>
    </citation>
    <scope>NUCLEOTIDE SEQUENCE [LARGE SCALE GENOMIC DNA]</scope>
    <source>
        <strain evidence="1 2">DSM 25903</strain>
    </source>
</reference>
<dbReference type="InterPro" id="IPR002808">
    <property type="entry name" value="AdoCbi_amidolase"/>
</dbReference>
<dbReference type="OrthoDB" id="9767827at2"/>
<accession>A0A4R7BYP5</accession>
<dbReference type="AlphaFoldDB" id="A0A4R7BYP5"/>
<dbReference type="PANTHER" id="PTHR35336">
    <property type="entry name" value="ADENOSYLCOBINAMIDE AMIDOHYDROLASE"/>
    <property type="match status" value="1"/>
</dbReference>
<proteinExistence type="predicted"/>
<evidence type="ECO:0000313" key="1">
    <source>
        <dbReference type="EMBL" id="TDR89166.1"/>
    </source>
</evidence>
<dbReference type="Pfam" id="PF01955">
    <property type="entry name" value="CbiZ"/>
    <property type="match status" value="1"/>
</dbReference>
<keyword evidence="2" id="KW-1185">Reference proteome</keyword>
<organism evidence="1 2">
    <name type="scientific">Enterovirga rhinocerotis</name>
    <dbReference type="NCBI Taxonomy" id="1339210"/>
    <lineage>
        <taxon>Bacteria</taxon>
        <taxon>Pseudomonadati</taxon>
        <taxon>Pseudomonadota</taxon>
        <taxon>Alphaproteobacteria</taxon>
        <taxon>Hyphomicrobiales</taxon>
        <taxon>Methylobacteriaceae</taxon>
        <taxon>Enterovirga</taxon>
    </lineage>
</organism>
<gene>
    <name evidence="1" type="ORF">EV668_3655</name>
</gene>
<sequence>MSLFDLACERPWLTARFPKSQTMLSWSLNRPGFARGREVAWLEVGNAELRDEADPVSWFHRRLAERGLAEAVGLMTARNVARYERVFACADDVGVDCVVTLGLNNGERVGRRIGAHLHPLNAGTINILCAVSRPLTEAALLEASSLATQARTVALVQLGYRRPGQRDAVTGTGTDCIVVAAPAGPMPEAFAGMHTAIGEAVGDAVHRATSAAARAWCAERGEQSMTPSGNAPTASC</sequence>
<comment type="caution">
    <text evidence="1">The sequence shown here is derived from an EMBL/GenBank/DDBJ whole genome shotgun (WGS) entry which is preliminary data.</text>
</comment>
<dbReference type="RefSeq" id="WP_133772670.1">
    <property type="nucleotide sequence ID" value="NZ_SNZR01000014.1"/>
</dbReference>
<evidence type="ECO:0000313" key="2">
    <source>
        <dbReference type="Proteomes" id="UP000295122"/>
    </source>
</evidence>
<dbReference type="PANTHER" id="PTHR35336:SF5">
    <property type="entry name" value="ADENOSYLCOBINAMIDE AMIDOHYDROLASE"/>
    <property type="match status" value="1"/>
</dbReference>
<keyword evidence="1" id="KW-0378">Hydrolase</keyword>
<dbReference type="Proteomes" id="UP000295122">
    <property type="component" value="Unassembled WGS sequence"/>
</dbReference>